<keyword evidence="4" id="KW-1185">Reference proteome</keyword>
<dbReference type="EMBL" id="CENE01000004">
    <property type="protein sequence ID" value="CEQ39826.1"/>
    <property type="molecule type" value="Genomic_DNA"/>
</dbReference>
<organism evidence="3 4">
    <name type="scientific">Sporidiobolus salmonicolor</name>
    <name type="common">Yeast-like fungus</name>
    <name type="synonym">Sporobolomyces salmonicolor</name>
    <dbReference type="NCBI Taxonomy" id="5005"/>
    <lineage>
        <taxon>Eukaryota</taxon>
        <taxon>Fungi</taxon>
        <taxon>Dikarya</taxon>
        <taxon>Basidiomycota</taxon>
        <taxon>Pucciniomycotina</taxon>
        <taxon>Microbotryomycetes</taxon>
        <taxon>Sporidiobolales</taxon>
        <taxon>Sporidiobolaceae</taxon>
        <taxon>Sporobolomyces</taxon>
    </lineage>
</organism>
<reference evidence="4" key="1">
    <citation type="submission" date="2015-02" db="EMBL/GenBank/DDBJ databases">
        <authorList>
            <person name="Gon?alves P."/>
        </authorList>
    </citation>
    <scope>NUCLEOTIDE SEQUENCE [LARGE SCALE GENOMIC DNA]</scope>
</reference>
<sequence>MVSVLAPLAYVGFLFGSLWLFSKLYRKRQQNKPVAEPWFPHHKSRDIYVSLLSLDPPPPRPILIAALLRRAMDDVKLIWSIRDAKTSLTTLLQRGQIGDELWERFLAAEKELEAEIVEVVGEANTFEPGYGQKIFGMASEMVSHERWKEVYEGIAKRREEENAKLASQSPTAPVLSPSSYLTPSSLTLAPSNPLPAAGTTPVPSTSLASPSSPSPSSTTAPLAPLPITSSPPSRDPTPAPDALASPTKSKAAAPPPSEPAMPTSPKPSSSPAVPATPPPAATKKDSTPASTPVQSPTTTPRKTPNKRGKKKPAVKGGR</sequence>
<evidence type="ECO:0000256" key="2">
    <source>
        <dbReference type="SAM" id="Phobius"/>
    </source>
</evidence>
<feature type="transmembrane region" description="Helical" evidence="2">
    <location>
        <begin position="6"/>
        <end position="22"/>
    </location>
</feature>
<feature type="compositionally biased region" description="Low complexity" evidence="1">
    <location>
        <begin position="191"/>
        <end position="226"/>
    </location>
</feature>
<feature type="non-terminal residue" evidence="3">
    <location>
        <position position="1"/>
    </location>
</feature>
<dbReference type="PANTHER" id="PTHR28229:SF1">
    <property type="entry name" value="TRANSLOCATION PROTEIN SEC66"/>
    <property type="match status" value="1"/>
</dbReference>
<dbReference type="InterPro" id="IPR018624">
    <property type="entry name" value="Sec66"/>
</dbReference>
<dbReference type="GO" id="GO:0031207">
    <property type="term" value="C:Sec62/Sec63 complex"/>
    <property type="evidence" value="ECO:0007669"/>
    <property type="project" value="InterPro"/>
</dbReference>
<dbReference type="Pfam" id="PF09802">
    <property type="entry name" value="Sec66"/>
    <property type="match status" value="1"/>
</dbReference>
<name>A0A0D6EIV1_SPOSA</name>
<dbReference type="PANTHER" id="PTHR28229">
    <property type="entry name" value="TRANSLOCATION PROTEIN SEC66"/>
    <property type="match status" value="1"/>
</dbReference>
<feature type="region of interest" description="Disordered" evidence="1">
    <location>
        <begin position="191"/>
        <end position="318"/>
    </location>
</feature>
<feature type="compositionally biased region" description="Basic residues" evidence="1">
    <location>
        <begin position="303"/>
        <end position="318"/>
    </location>
</feature>
<gene>
    <name evidence="3" type="primary">SPOSA6832_01367</name>
</gene>
<evidence type="ECO:0000313" key="3">
    <source>
        <dbReference type="EMBL" id="CEQ39826.1"/>
    </source>
</evidence>
<feature type="compositionally biased region" description="Pro residues" evidence="1">
    <location>
        <begin position="253"/>
        <end position="265"/>
    </location>
</feature>
<keyword evidence="2" id="KW-1133">Transmembrane helix</keyword>
<accession>A0A0D6EIV1</accession>
<proteinExistence type="predicted"/>
<dbReference type="Proteomes" id="UP000243876">
    <property type="component" value="Unassembled WGS sequence"/>
</dbReference>
<dbReference type="AlphaFoldDB" id="A0A0D6EIV1"/>
<keyword evidence="2" id="KW-0812">Transmembrane</keyword>
<keyword evidence="2" id="KW-0472">Membrane</keyword>
<dbReference type="OrthoDB" id="73168at2759"/>
<evidence type="ECO:0000313" key="4">
    <source>
        <dbReference type="Proteomes" id="UP000243876"/>
    </source>
</evidence>
<evidence type="ECO:0000256" key="1">
    <source>
        <dbReference type="SAM" id="MobiDB-lite"/>
    </source>
</evidence>
<protein>
    <submittedName>
        <fullName evidence="3">SPOSA6832_01367-mRNA-1:cds</fullName>
    </submittedName>
</protein>
<dbReference type="GO" id="GO:0031204">
    <property type="term" value="P:post-translational protein targeting to membrane, translocation"/>
    <property type="evidence" value="ECO:0007669"/>
    <property type="project" value="InterPro"/>
</dbReference>